<name>A0A261ESP6_9BIFI</name>
<dbReference type="RefSeq" id="WP_094722450.1">
    <property type="nucleotide sequence ID" value="NZ_MWWS01000004.1"/>
</dbReference>
<gene>
    <name evidence="1" type="ORF">BOCO_0407</name>
</gene>
<dbReference type="Proteomes" id="UP000216004">
    <property type="component" value="Unassembled WGS sequence"/>
</dbReference>
<evidence type="ECO:0000313" key="2">
    <source>
        <dbReference type="Proteomes" id="UP000216004"/>
    </source>
</evidence>
<organism evidence="1 2">
    <name type="scientific">Bombiscardovia coagulans</name>
    <dbReference type="NCBI Taxonomy" id="686666"/>
    <lineage>
        <taxon>Bacteria</taxon>
        <taxon>Bacillati</taxon>
        <taxon>Actinomycetota</taxon>
        <taxon>Actinomycetes</taxon>
        <taxon>Bifidobacteriales</taxon>
        <taxon>Bifidobacteriaceae</taxon>
        <taxon>Bombiscardovia</taxon>
    </lineage>
</organism>
<evidence type="ECO:0000313" key="1">
    <source>
        <dbReference type="EMBL" id="OZG49890.1"/>
    </source>
</evidence>
<accession>A0A261ESP6</accession>
<reference evidence="1 2" key="1">
    <citation type="journal article" date="2017" name="BMC Genomics">
        <title>Comparative genomic and phylogenomic analyses of the Bifidobacteriaceae family.</title>
        <authorList>
            <person name="Lugli G.A."/>
            <person name="Milani C."/>
            <person name="Turroni F."/>
            <person name="Duranti S."/>
            <person name="Mancabelli L."/>
            <person name="Mangifesta M."/>
            <person name="Ferrario C."/>
            <person name="Modesto M."/>
            <person name="Mattarelli P."/>
            <person name="Jiri K."/>
            <person name="van Sinderen D."/>
            <person name="Ventura M."/>
        </authorList>
    </citation>
    <scope>NUCLEOTIDE SEQUENCE [LARGE SCALE GENOMIC DNA]</scope>
    <source>
        <strain evidence="1 2">DSM 22924</strain>
    </source>
</reference>
<dbReference type="SUPFAM" id="SSF53098">
    <property type="entry name" value="Ribonuclease H-like"/>
    <property type="match status" value="1"/>
</dbReference>
<proteinExistence type="predicted"/>
<dbReference type="OrthoDB" id="3240518at2"/>
<dbReference type="EMBL" id="MWWS01000004">
    <property type="protein sequence ID" value="OZG49890.1"/>
    <property type="molecule type" value="Genomic_DNA"/>
</dbReference>
<comment type="caution">
    <text evidence="1">The sequence shown here is derived from an EMBL/GenBank/DDBJ whole genome shotgun (WGS) entry which is preliminary data.</text>
</comment>
<dbReference type="InterPro" id="IPR012337">
    <property type="entry name" value="RNaseH-like_sf"/>
</dbReference>
<dbReference type="Gene3D" id="3.30.420.10">
    <property type="entry name" value="Ribonuclease H-like superfamily/Ribonuclease H"/>
    <property type="match status" value="1"/>
</dbReference>
<keyword evidence="2" id="KW-1185">Reference proteome</keyword>
<dbReference type="AlphaFoldDB" id="A0A261ESP6"/>
<sequence length="228" mass="25836">MSTKKPDRLLWIDIETGGLDPNESPLLEVELRVTDRMAATEFERIHRLVSITEDSHITLDQEAEKMHRENGLICDLKEQGIDYTRLYSDLSAFTIQASKHAHLIPAGSSPHFDLEWMDKQYPGALFGISHQHVDVSSIHIFLDTINPKLMNSIRKHVPSTNHRTSQCLDRDIAQYKLMLGTLTNMISDTTASAHTCVSIYSMTGEAFSDNQRTLLSMPMKPWEVKSNA</sequence>
<dbReference type="GO" id="GO:0003676">
    <property type="term" value="F:nucleic acid binding"/>
    <property type="evidence" value="ECO:0007669"/>
    <property type="project" value="InterPro"/>
</dbReference>
<dbReference type="InterPro" id="IPR036397">
    <property type="entry name" value="RNaseH_sf"/>
</dbReference>
<protein>
    <submittedName>
        <fullName evidence="1">Uncharacterized protein</fullName>
    </submittedName>
</protein>